<organism evidence="1 2">
    <name type="scientific">Chryseobacterium nematophagum</name>
    <dbReference type="NCBI Taxonomy" id="2305228"/>
    <lineage>
        <taxon>Bacteria</taxon>
        <taxon>Pseudomonadati</taxon>
        <taxon>Bacteroidota</taxon>
        <taxon>Flavobacteriia</taxon>
        <taxon>Flavobacteriales</taxon>
        <taxon>Weeksellaceae</taxon>
        <taxon>Chryseobacterium group</taxon>
        <taxon>Chryseobacterium</taxon>
    </lineage>
</organism>
<evidence type="ECO:0000313" key="1">
    <source>
        <dbReference type="EMBL" id="RNA62668.1"/>
    </source>
</evidence>
<name>A0A3M7TH95_9FLAO</name>
<reference evidence="1 2" key="1">
    <citation type="submission" date="2018-08" db="EMBL/GenBank/DDBJ databases">
        <title>Chryseobacterium nematophagum: a novel matrix digesting pathogen of nematodes.</title>
        <authorList>
            <person name="Page A."/>
            <person name="Roberts M."/>
            <person name="Felix M.-A."/>
            <person name="Weir W."/>
        </authorList>
    </citation>
    <scope>NUCLEOTIDE SEQUENCE [LARGE SCALE GENOMIC DNA]</scope>
    <source>
        <strain evidence="1 2">JUb129</strain>
    </source>
</reference>
<accession>A0A3M7TH95</accession>
<gene>
    <name evidence="1" type="ORF">D1631_12355</name>
</gene>
<comment type="caution">
    <text evidence="1">The sequence shown here is derived from an EMBL/GenBank/DDBJ whole genome shotgun (WGS) entry which is preliminary data.</text>
</comment>
<sequence length="71" mass="8490">MKRNDTVFSQGNLLFDNTKKILKCKEVYYLDMKQDSDSIIRFSKQLTNGIFKMEKYMRYKDGKVIDKIPND</sequence>
<dbReference type="AlphaFoldDB" id="A0A3M7TH95"/>
<dbReference type="Proteomes" id="UP000278775">
    <property type="component" value="Unassembled WGS sequence"/>
</dbReference>
<dbReference type="EMBL" id="QWIU01000002">
    <property type="protein sequence ID" value="RNA62668.1"/>
    <property type="molecule type" value="Genomic_DNA"/>
</dbReference>
<protein>
    <submittedName>
        <fullName evidence="1">Uncharacterized protein</fullName>
    </submittedName>
</protein>
<evidence type="ECO:0000313" key="2">
    <source>
        <dbReference type="Proteomes" id="UP000278775"/>
    </source>
</evidence>
<proteinExistence type="predicted"/>